<dbReference type="RefSeq" id="WP_258214879.1">
    <property type="nucleotide sequence ID" value="NZ_JANQBD010000014.1"/>
</dbReference>
<proteinExistence type="predicted"/>
<reference evidence="1 2" key="1">
    <citation type="submission" date="2022-08" db="EMBL/GenBank/DDBJ databases">
        <title>Paenibacillus endoradicis sp. nov., Paenibacillus radicibacter sp. nov and Paenibacillus pararadicis sp. nov., three cold-adapted plant growth-promoting bacteria isolated from root of Larix gmelinii in Great Khingan.</title>
        <authorList>
            <person name="Xue H."/>
        </authorList>
    </citation>
    <scope>NUCLEOTIDE SEQUENCE [LARGE SCALE GENOMIC DNA]</scope>
    <source>
        <strain evidence="1 2">N5-1-1-5</strain>
    </source>
</reference>
<protein>
    <recommendedName>
        <fullName evidence="3">AbrB/MazE/SpoVT family DNA-binding domain-containing protein</fullName>
    </recommendedName>
</protein>
<evidence type="ECO:0000313" key="1">
    <source>
        <dbReference type="EMBL" id="MCR8633300.1"/>
    </source>
</evidence>
<evidence type="ECO:0000313" key="2">
    <source>
        <dbReference type="Proteomes" id="UP001300012"/>
    </source>
</evidence>
<evidence type="ECO:0008006" key="3">
    <source>
        <dbReference type="Google" id="ProtNLM"/>
    </source>
</evidence>
<keyword evidence="2" id="KW-1185">Reference proteome</keyword>
<comment type="caution">
    <text evidence="1">The sequence shown here is derived from an EMBL/GenBank/DDBJ whole genome shotgun (WGS) entry which is preliminary data.</text>
</comment>
<sequence>MNDGEVTKMTLNDITSLRDFLMEGLHASSNDEVEIQFSEGKAIIRLPTLNKCDIIKQVAGKIPLSDPFMKEALRSRKDEEDRDA</sequence>
<gene>
    <name evidence="1" type="ORF">NV381_19150</name>
</gene>
<accession>A0ABT1YMT1</accession>
<dbReference type="EMBL" id="JANQBD010000014">
    <property type="protein sequence ID" value="MCR8633300.1"/>
    <property type="molecule type" value="Genomic_DNA"/>
</dbReference>
<name>A0ABT1YMT1_9BACL</name>
<organism evidence="1 2">
    <name type="scientific">Paenibacillus radicis</name>
    <name type="common">ex Xue et al. 2023</name>
    <dbReference type="NCBI Taxonomy" id="2972489"/>
    <lineage>
        <taxon>Bacteria</taxon>
        <taxon>Bacillati</taxon>
        <taxon>Bacillota</taxon>
        <taxon>Bacilli</taxon>
        <taxon>Bacillales</taxon>
        <taxon>Paenibacillaceae</taxon>
        <taxon>Paenibacillus</taxon>
    </lineage>
</organism>
<dbReference type="Proteomes" id="UP001300012">
    <property type="component" value="Unassembled WGS sequence"/>
</dbReference>